<dbReference type="EMBL" id="FXTQ01000001">
    <property type="protein sequence ID" value="SMO40383.1"/>
    <property type="molecule type" value="Genomic_DNA"/>
</dbReference>
<organism evidence="1 2">
    <name type="scientific">Flavobacterium nitrogenifigens</name>
    <dbReference type="NCBI Taxonomy" id="1617283"/>
    <lineage>
        <taxon>Bacteria</taxon>
        <taxon>Pseudomonadati</taxon>
        <taxon>Bacteroidota</taxon>
        <taxon>Flavobacteriia</taxon>
        <taxon>Flavobacteriales</taxon>
        <taxon>Flavobacteriaceae</taxon>
        <taxon>Flavobacterium</taxon>
    </lineage>
</organism>
<keyword evidence="2" id="KW-1185">Reference proteome</keyword>
<gene>
    <name evidence="1" type="ORF">SAMN06265220_101560</name>
</gene>
<accession>A0A521AZY2</accession>
<proteinExistence type="predicted"/>
<evidence type="ECO:0000313" key="2">
    <source>
        <dbReference type="Proteomes" id="UP000319267"/>
    </source>
</evidence>
<reference evidence="1 2" key="1">
    <citation type="submission" date="2017-05" db="EMBL/GenBank/DDBJ databases">
        <authorList>
            <person name="Varghese N."/>
            <person name="Submissions S."/>
        </authorList>
    </citation>
    <scope>NUCLEOTIDE SEQUENCE [LARGE SCALE GENOMIC DNA]</scope>
    <source>
        <strain evidence="1 2">DSM 29982</strain>
    </source>
</reference>
<protein>
    <submittedName>
        <fullName evidence="1">Uncharacterized protein</fullName>
    </submittedName>
</protein>
<evidence type="ECO:0000313" key="1">
    <source>
        <dbReference type="EMBL" id="SMO40383.1"/>
    </source>
</evidence>
<dbReference type="AlphaFoldDB" id="A0A521AZY2"/>
<dbReference type="Proteomes" id="UP000319267">
    <property type="component" value="Unassembled WGS sequence"/>
</dbReference>
<name>A0A521AZY2_9FLAO</name>
<sequence length="131" mass="14871">MISCKSESILTGRKYQTNSVNEGIYTFDMKSHNYSEKKVSGTIAKGKFKTFVLSSEKTLIVCNDMILRKTSDDIEEMNNIGDSLVAAVFNRYKNLGSTVFEITSKEKKLSFRKTYVNQLQQTESEGTLIEK</sequence>